<proteinExistence type="predicted"/>
<evidence type="ECO:0000313" key="1">
    <source>
        <dbReference type="EMBL" id="CAG8475049.1"/>
    </source>
</evidence>
<comment type="caution">
    <text evidence="1">The sequence shown here is derived from an EMBL/GenBank/DDBJ whole genome shotgun (WGS) entry which is preliminary data.</text>
</comment>
<dbReference type="AlphaFoldDB" id="A0A9N8W960"/>
<dbReference type="Gene3D" id="3.80.10.10">
    <property type="entry name" value="Ribonuclease Inhibitor"/>
    <property type="match status" value="1"/>
</dbReference>
<dbReference type="SUPFAM" id="SSF52047">
    <property type="entry name" value="RNI-like"/>
    <property type="match status" value="1"/>
</dbReference>
<gene>
    <name evidence="1" type="ORF">AMORRO_LOCUS2035</name>
</gene>
<dbReference type="OrthoDB" id="2366186at2759"/>
<sequence length="539" mass="61610">MTISSLPPENLRDIFEYVIQKTDKGTNLAFLLYNCLLVNRTWCRNVVSVLWGRPFHLLNRASPELISVYVSGFSEDAKGEIKRYGIDFSDLLSGPLTFDYTSMLRELDHELVYASVSQWVSRNELGHVERERNVDGEDNESDEEYFSIQSNIEFEKNRRVLSITQGICKQFFSSCGPLKSLNLSRRMFPTIPNDYLLIVDLPGAREAFSQLDEFTINTRDMNRDILPKILECCDSIRTLDIYSLPFSEIATESRRSSSLSNFISRQRGLRRITLSIEIYNDNSIDYSSRYKLLPVISSLKNHLNSLNWVKFQFIKNFMNVEDIIESVLNVETLLFCGCTLPSGPRKPSSPKFSRLRRLSLWNTTVSLDAISTIIASCQGTLKEIQLRGRFDITNSEEEIRSRLMSMLGYCSKLERLQLYTAWMCLGSSYEILQELGETLPTSFLHLEIDLICDPAGLQAFFEKCTLKSLTLGIGTVDTKGMGMNDENLEVIREYVTKKGSLEKLVLVGSDITATDQGLEATRKLIKVDRVICCVFEMWE</sequence>
<dbReference type="InterPro" id="IPR032675">
    <property type="entry name" value="LRR_dom_sf"/>
</dbReference>
<protein>
    <submittedName>
        <fullName evidence="1">9035_t:CDS:1</fullName>
    </submittedName>
</protein>
<organism evidence="1 2">
    <name type="scientific">Acaulospora morrowiae</name>
    <dbReference type="NCBI Taxonomy" id="94023"/>
    <lineage>
        <taxon>Eukaryota</taxon>
        <taxon>Fungi</taxon>
        <taxon>Fungi incertae sedis</taxon>
        <taxon>Mucoromycota</taxon>
        <taxon>Glomeromycotina</taxon>
        <taxon>Glomeromycetes</taxon>
        <taxon>Diversisporales</taxon>
        <taxon>Acaulosporaceae</taxon>
        <taxon>Acaulospora</taxon>
    </lineage>
</organism>
<dbReference type="EMBL" id="CAJVPV010000815">
    <property type="protein sequence ID" value="CAG8475049.1"/>
    <property type="molecule type" value="Genomic_DNA"/>
</dbReference>
<reference evidence="1" key="1">
    <citation type="submission" date="2021-06" db="EMBL/GenBank/DDBJ databases">
        <authorList>
            <person name="Kallberg Y."/>
            <person name="Tangrot J."/>
            <person name="Rosling A."/>
        </authorList>
    </citation>
    <scope>NUCLEOTIDE SEQUENCE</scope>
    <source>
        <strain evidence="1">CL551</strain>
    </source>
</reference>
<dbReference type="Proteomes" id="UP000789342">
    <property type="component" value="Unassembled WGS sequence"/>
</dbReference>
<name>A0A9N8W960_9GLOM</name>
<evidence type="ECO:0000313" key="2">
    <source>
        <dbReference type="Proteomes" id="UP000789342"/>
    </source>
</evidence>
<accession>A0A9N8W960</accession>
<keyword evidence="2" id="KW-1185">Reference proteome</keyword>